<organism evidence="1">
    <name type="scientific">uncultured marine virus</name>
    <dbReference type="NCBI Taxonomy" id="186617"/>
    <lineage>
        <taxon>Viruses</taxon>
        <taxon>environmental samples</taxon>
    </lineage>
</organism>
<reference evidence="1" key="1">
    <citation type="journal article" date="2015" name="Front. Microbiol.">
        <title>Combining genomic sequencing methods to explore viral diversity and reveal potential virus-host interactions.</title>
        <authorList>
            <person name="Chow C.E."/>
            <person name="Winget D.M."/>
            <person name="White R.A.III."/>
            <person name="Hallam S.J."/>
            <person name="Suttle C.A."/>
        </authorList>
    </citation>
    <scope>NUCLEOTIDE SEQUENCE</scope>
    <source>
        <strain evidence="1">Oxic3_4</strain>
    </source>
</reference>
<name>A0A0F7LBY3_9VIRU</name>
<dbReference type="EMBL" id="KR029610">
    <property type="protein sequence ID" value="AKH48847.1"/>
    <property type="molecule type" value="Genomic_DNA"/>
</dbReference>
<reference evidence="1" key="2">
    <citation type="submission" date="2015-03" db="EMBL/GenBank/DDBJ databases">
        <authorList>
            <person name="Chow C.-E.T."/>
            <person name="Winget D.M."/>
            <person name="White R.A.III."/>
            <person name="Hallam S.J."/>
            <person name="Suttle C.A."/>
        </authorList>
    </citation>
    <scope>NUCLEOTIDE SEQUENCE</scope>
    <source>
        <strain evidence="1">Oxic3_4</strain>
    </source>
</reference>
<proteinExistence type="predicted"/>
<protein>
    <submittedName>
        <fullName evidence="1">Uncharacterized protein</fullName>
    </submittedName>
</protein>
<sequence length="87" mass="9889">MLVIHLETLSHHRLIKLPLVTPSKAALDPSWLMKPLSVSKPLQIRIKLSQRLSEQLRKVLMLKPLLPNLELLMIVSSLSLYPSLMTS</sequence>
<accession>A0A0F7LBY3</accession>
<evidence type="ECO:0000313" key="1">
    <source>
        <dbReference type="EMBL" id="AKH48847.1"/>
    </source>
</evidence>